<keyword evidence="1" id="KW-0251">Elongation factor</keyword>
<dbReference type="SUPFAM" id="SSF54534">
    <property type="entry name" value="FKBP-like"/>
    <property type="match status" value="1"/>
</dbReference>
<proteinExistence type="predicted"/>
<reference evidence="1 2" key="1">
    <citation type="submission" date="2018-08" db="EMBL/GenBank/DDBJ databases">
        <title>Genomic Encyclopedia of Type Strains, Phase III (KMG-III): the genomes of soil and plant-associated and newly described type strains.</title>
        <authorList>
            <person name="Whitman W."/>
        </authorList>
    </citation>
    <scope>NUCLEOTIDE SEQUENCE [LARGE SCALE GENOMIC DNA]</scope>
    <source>
        <strain evidence="1 2">325-5</strain>
    </source>
</reference>
<comment type="caution">
    <text evidence="1">The sequence shown here is derived from an EMBL/GenBank/DDBJ whole genome shotgun (WGS) entry which is preliminary data.</text>
</comment>
<evidence type="ECO:0000313" key="2">
    <source>
        <dbReference type="Proteomes" id="UP000256429"/>
    </source>
</evidence>
<dbReference type="OrthoDB" id="667380at2"/>
<organism evidence="1 2">
    <name type="scientific">Lutibacter oceani</name>
    <dbReference type="NCBI Taxonomy" id="1853311"/>
    <lineage>
        <taxon>Bacteria</taxon>
        <taxon>Pseudomonadati</taxon>
        <taxon>Bacteroidota</taxon>
        <taxon>Flavobacteriia</taxon>
        <taxon>Flavobacteriales</taxon>
        <taxon>Flavobacteriaceae</taxon>
        <taxon>Lutibacter</taxon>
    </lineage>
</organism>
<dbReference type="Proteomes" id="UP000256429">
    <property type="component" value="Unassembled WGS sequence"/>
</dbReference>
<gene>
    <name evidence="1" type="ORF">BX611_0978</name>
</gene>
<protein>
    <submittedName>
        <fullName evidence="1">GreA/GreB family transcription elongation factor</fullName>
    </submittedName>
</protein>
<name>A0A3D9S1F7_9FLAO</name>
<sequence length="152" mass="16829">MIHTFFEIKQQLLTACFHFVENKHKTISNSISSNKNDLFSETKSSAGDKHETGRAMIQLEMEKAGQQLAEVNLMQEVLNKIIVGKTSEIVCLGSLVKTNKATYFLAISVGKVVVKQQDYYVVSAQSPIGKQLLGKTVGDLIPFNQAIIVEIL</sequence>
<dbReference type="AlphaFoldDB" id="A0A3D9S1F7"/>
<dbReference type="EMBL" id="QTTQ01000009">
    <property type="protein sequence ID" value="REE83684.1"/>
    <property type="molecule type" value="Genomic_DNA"/>
</dbReference>
<accession>A0A3D9S1F7</accession>
<keyword evidence="1" id="KW-0648">Protein biosynthesis</keyword>
<dbReference type="RefSeq" id="WP_115878604.1">
    <property type="nucleotide sequence ID" value="NZ_QTTQ01000009.1"/>
</dbReference>
<evidence type="ECO:0000313" key="1">
    <source>
        <dbReference type="EMBL" id="REE83684.1"/>
    </source>
</evidence>
<dbReference type="GO" id="GO:0003746">
    <property type="term" value="F:translation elongation factor activity"/>
    <property type="evidence" value="ECO:0007669"/>
    <property type="project" value="UniProtKB-KW"/>
</dbReference>
<keyword evidence="2" id="KW-1185">Reference proteome</keyword>